<dbReference type="InterPro" id="IPR043129">
    <property type="entry name" value="ATPase_NBD"/>
</dbReference>
<comment type="caution">
    <text evidence="3">The sequence shown here is derived from an EMBL/GenBank/DDBJ whole genome shotgun (WGS) entry which is preliminary data.</text>
</comment>
<feature type="compositionally biased region" description="Basic and acidic residues" evidence="2">
    <location>
        <begin position="159"/>
        <end position="258"/>
    </location>
</feature>
<feature type="compositionally biased region" description="Low complexity" evidence="2">
    <location>
        <begin position="539"/>
        <end position="556"/>
    </location>
</feature>
<sequence length="963" mass="112333">MFLDLSKISNINHRGYDTETLISQILFEEDSSRGNENIDEEINLDLLIRRAIGDKKENNNFSQIETTKDFLKQFSMINMENNNLINNQEEENKKDHENQKEKESDSQLIEYPTTRDEKRKEEENFQMSDFVEFDPMDELNEINLYNEQNKKHQKRKKKEEKDFWNENKNENVNENIFHEAKQDQEKKRKEMGKESAGKETGRGEEDVLGNEKEKEKEKEKQKQKQKQNENEKEKEKQKEKEEEEEKQKQKQKGEEKGIKKNPKQLKKQEFINEDEFEDDIIEKVSSQSEEDEFRAKNISDNLQIKSEVEKKETKKEMETVPDQFQKTTHQNDNFVTVLKKEKQMKKDENKIKYEFININSVDKLKIPIFDYQNIEIPPQNSKIKNNQFNLDTGISNIGSDHSGENLSLLGNLTNFVVFTNLIEPLNQNKCNHINKEKRIKLIKKRKTLNGIIIDCGSQRLRACKLSNPRSKIEIATSDSLVLDQNGKPPVLKGKVLSMDLFFTLSHKLRKTYPRQSIKNKHQMKKGKQANTVNKIGNQNMDNSKTNNRNSNNSFNSGKVIKTNNTNEHRNENQIKTINNSNDENCNIGKGAQIQKQNTNLNQDNHENLDNNQNIHKGKINDSWPIGNKQNNHKIKNDKINLEAEGEGEGENMRDGKGEREREEIQQKEDKEGKEEIHSWLIIDSIGNSANNRNKIAKNIFNTLNGKQIYFIYQEVLSMYQFNAKTGLILNISTTVSVVPIIDEIVFIPGITRANEKLGVGILIEYLQKLFKKNGDELKKVFGKKYYSHMHGLFTSQSWVSLNPKNEKVKHKKVSKKILRKTIDGKKKRYNVDVIISNQLFQCMEPLFNPKMVHVNGPGIVDLIASSISNCPIKIKQMLLKNIILTGGVSKAKGLSERLKIELERKFQNTNFKINILQRPQNIDLLETAYFVSKFKLEKNNWLDKDDWLNNNIQSIKNKFFCYK</sequence>
<name>A0AAV7YU50_9EUKA</name>
<proteinExistence type="inferred from homology"/>
<organism evidence="3 4">
    <name type="scientific">Anaeramoeba flamelloides</name>
    <dbReference type="NCBI Taxonomy" id="1746091"/>
    <lineage>
        <taxon>Eukaryota</taxon>
        <taxon>Metamonada</taxon>
        <taxon>Anaeramoebidae</taxon>
        <taxon>Anaeramoeba</taxon>
    </lineage>
</organism>
<feature type="region of interest" description="Disordered" evidence="2">
    <location>
        <begin position="144"/>
        <end position="271"/>
    </location>
</feature>
<feature type="compositionally biased region" description="Basic and acidic residues" evidence="2">
    <location>
        <begin position="90"/>
        <end position="105"/>
    </location>
</feature>
<dbReference type="Gene3D" id="3.30.420.40">
    <property type="match status" value="2"/>
</dbReference>
<feature type="region of interest" description="Disordered" evidence="2">
    <location>
        <begin position="536"/>
        <end position="587"/>
    </location>
</feature>
<evidence type="ECO:0000256" key="2">
    <source>
        <dbReference type="SAM" id="MobiDB-lite"/>
    </source>
</evidence>
<feature type="region of interest" description="Disordered" evidence="2">
    <location>
        <begin position="90"/>
        <end position="132"/>
    </location>
</feature>
<dbReference type="SMART" id="SM00268">
    <property type="entry name" value="ACTIN"/>
    <property type="match status" value="1"/>
</dbReference>
<dbReference type="Pfam" id="PF00022">
    <property type="entry name" value="Actin"/>
    <property type="match status" value="1"/>
</dbReference>
<evidence type="ECO:0000313" key="4">
    <source>
        <dbReference type="Proteomes" id="UP001146793"/>
    </source>
</evidence>
<dbReference type="SUPFAM" id="SSF53067">
    <property type="entry name" value="Actin-like ATPase domain"/>
    <property type="match status" value="1"/>
</dbReference>
<dbReference type="InterPro" id="IPR004000">
    <property type="entry name" value="Actin"/>
</dbReference>
<evidence type="ECO:0000256" key="1">
    <source>
        <dbReference type="RuleBase" id="RU000487"/>
    </source>
</evidence>
<feature type="compositionally biased region" description="Basic and acidic residues" evidence="2">
    <location>
        <begin position="113"/>
        <end position="123"/>
    </location>
</feature>
<gene>
    <name evidence="3" type="ORF">M0812_02900</name>
</gene>
<accession>A0AAV7YU50</accession>
<dbReference type="PANTHER" id="PTHR11937">
    <property type="entry name" value="ACTIN"/>
    <property type="match status" value="1"/>
</dbReference>
<dbReference type="EMBL" id="JANTQA010000048">
    <property type="protein sequence ID" value="KAJ3431223.1"/>
    <property type="molecule type" value="Genomic_DNA"/>
</dbReference>
<protein>
    <submittedName>
        <fullName evidence="3">Actin cytoskeletal 2a</fullName>
    </submittedName>
</protein>
<reference evidence="3" key="1">
    <citation type="submission" date="2022-08" db="EMBL/GenBank/DDBJ databases">
        <title>Novel sulphate-reducing endosymbionts in the free-living metamonad Anaeramoeba.</title>
        <authorList>
            <person name="Jerlstrom-Hultqvist J."/>
            <person name="Cepicka I."/>
            <person name="Gallot-Lavallee L."/>
            <person name="Salas-Leiva D."/>
            <person name="Curtis B.A."/>
            <person name="Zahonova K."/>
            <person name="Pipaliya S."/>
            <person name="Dacks J."/>
            <person name="Roger A.J."/>
        </authorList>
    </citation>
    <scope>NUCLEOTIDE SEQUENCE</scope>
    <source>
        <strain evidence="3">Busselton2</strain>
    </source>
</reference>
<evidence type="ECO:0000313" key="3">
    <source>
        <dbReference type="EMBL" id="KAJ3431223.1"/>
    </source>
</evidence>
<dbReference type="Proteomes" id="UP001146793">
    <property type="component" value="Unassembled WGS sequence"/>
</dbReference>
<feature type="compositionally biased region" description="Polar residues" evidence="2">
    <location>
        <begin position="573"/>
        <end position="584"/>
    </location>
</feature>
<dbReference type="AlphaFoldDB" id="A0AAV7YU50"/>
<feature type="compositionally biased region" description="Basic and acidic residues" evidence="2">
    <location>
        <begin position="650"/>
        <end position="672"/>
    </location>
</feature>
<dbReference type="Gene3D" id="3.90.640.10">
    <property type="entry name" value="Actin, Chain A, domain 4"/>
    <property type="match status" value="1"/>
</dbReference>
<feature type="region of interest" description="Disordered" evidence="2">
    <location>
        <begin position="601"/>
        <end position="672"/>
    </location>
</feature>
<comment type="similarity">
    <text evidence="1">Belongs to the actin family.</text>
</comment>